<evidence type="ECO:0000313" key="8">
    <source>
        <dbReference type="EMBL" id="MFC5520659.1"/>
    </source>
</evidence>
<dbReference type="Gene3D" id="2.40.420.20">
    <property type="match status" value="1"/>
</dbReference>
<dbReference type="RefSeq" id="WP_157090182.1">
    <property type="nucleotide sequence ID" value="NZ_JBHSMX010000011.1"/>
</dbReference>
<evidence type="ECO:0000259" key="4">
    <source>
        <dbReference type="Pfam" id="PF25876"/>
    </source>
</evidence>
<comment type="similarity">
    <text evidence="2">Belongs to the membrane fusion protein (MFP) (TC 8.A.1) family.</text>
</comment>
<proteinExistence type="inferred from homology"/>
<evidence type="ECO:0000256" key="3">
    <source>
        <dbReference type="SAM" id="Coils"/>
    </source>
</evidence>
<name>A0ABW0QD83_9BURK</name>
<dbReference type="Pfam" id="PF25917">
    <property type="entry name" value="BSH_RND"/>
    <property type="match status" value="1"/>
</dbReference>
<dbReference type="Gene3D" id="2.40.50.100">
    <property type="match status" value="1"/>
</dbReference>
<dbReference type="InterPro" id="IPR006143">
    <property type="entry name" value="RND_pump_MFP"/>
</dbReference>
<feature type="domain" description="Multidrug resistance protein MdtA-like alpha-helical hairpin" evidence="4">
    <location>
        <begin position="133"/>
        <end position="200"/>
    </location>
</feature>
<dbReference type="NCBIfam" id="TIGR01730">
    <property type="entry name" value="RND_mfp"/>
    <property type="match status" value="1"/>
</dbReference>
<evidence type="ECO:0000313" key="9">
    <source>
        <dbReference type="Proteomes" id="UP001596084"/>
    </source>
</evidence>
<dbReference type="Gene3D" id="2.40.30.170">
    <property type="match status" value="1"/>
</dbReference>
<accession>A0ABW0QD83</accession>
<feature type="domain" description="Multidrug resistance protein MdtA-like barrel-sandwich hybrid" evidence="5">
    <location>
        <begin position="91"/>
        <end position="233"/>
    </location>
</feature>
<dbReference type="InterPro" id="IPR058624">
    <property type="entry name" value="MdtA-like_HH"/>
</dbReference>
<sequence>MRPPPRGHPSPPLQPVLPMIRLNKRSWTVLAALLAAAIGAAAAYGPGRAWLAPSAKPAPSAKAPPLVSLASAQMRDLPVEFTVQGHLVALRQVDVRPLRTGTIRSVHFREGDDVEAGQLLFTLDAADATAQFNRSQAQVAQIKAQLDDAQRDYQRSRELVKSRFISSSAVDTSASKVESLQAQHRAALADMEGVRVQLDRTRIVAPITGKAGAVKMYRGSLAQEGSATPLVTVVQFDPIGVEFNLPESQLAAVVAARADRTLSVSLETGDGREVAGQVSFINNTVNASTGTISMKASFPNRDQMLWPGAFVRVMLGAGLNRHAIVLPPQAVMEGPNGHFVYVVTPDSEVAARPVTLLRIQDRLAVVDGLAGGERVVREGNQNLRPGMKVKVAPERGAP</sequence>
<feature type="domain" description="Multidrug resistance protein MdtA-like beta-barrel" evidence="6">
    <location>
        <begin position="238"/>
        <end position="316"/>
    </location>
</feature>
<dbReference type="InterPro" id="IPR058627">
    <property type="entry name" value="MdtA-like_C"/>
</dbReference>
<evidence type="ECO:0000256" key="2">
    <source>
        <dbReference type="ARBA" id="ARBA00009477"/>
    </source>
</evidence>
<reference evidence="9" key="1">
    <citation type="journal article" date="2019" name="Int. J. Syst. Evol. Microbiol.">
        <title>The Global Catalogue of Microorganisms (GCM) 10K type strain sequencing project: providing services to taxonomists for standard genome sequencing and annotation.</title>
        <authorList>
            <consortium name="The Broad Institute Genomics Platform"/>
            <consortium name="The Broad Institute Genome Sequencing Center for Infectious Disease"/>
            <person name="Wu L."/>
            <person name="Ma J."/>
        </authorList>
    </citation>
    <scope>NUCLEOTIDE SEQUENCE [LARGE SCALE GENOMIC DNA]</scope>
    <source>
        <strain evidence="9">CGMCC 4.7277</strain>
    </source>
</reference>
<organism evidence="8 9">
    <name type="scientific">Polaromonas jejuensis</name>
    <dbReference type="NCBI Taxonomy" id="457502"/>
    <lineage>
        <taxon>Bacteria</taxon>
        <taxon>Pseudomonadati</taxon>
        <taxon>Pseudomonadota</taxon>
        <taxon>Betaproteobacteria</taxon>
        <taxon>Burkholderiales</taxon>
        <taxon>Comamonadaceae</taxon>
        <taxon>Polaromonas</taxon>
    </lineage>
</organism>
<dbReference type="PANTHER" id="PTHR30158">
    <property type="entry name" value="ACRA/E-RELATED COMPONENT OF DRUG EFFLUX TRANSPORTER"/>
    <property type="match status" value="1"/>
</dbReference>
<dbReference type="Pfam" id="PF25876">
    <property type="entry name" value="HH_MFP_RND"/>
    <property type="match status" value="1"/>
</dbReference>
<evidence type="ECO:0000259" key="5">
    <source>
        <dbReference type="Pfam" id="PF25917"/>
    </source>
</evidence>
<dbReference type="Proteomes" id="UP001596084">
    <property type="component" value="Unassembled WGS sequence"/>
</dbReference>
<dbReference type="EMBL" id="JBHSMX010000011">
    <property type="protein sequence ID" value="MFC5520659.1"/>
    <property type="molecule type" value="Genomic_DNA"/>
</dbReference>
<feature type="coiled-coil region" evidence="3">
    <location>
        <begin position="125"/>
        <end position="159"/>
    </location>
</feature>
<evidence type="ECO:0000256" key="1">
    <source>
        <dbReference type="ARBA" id="ARBA00004196"/>
    </source>
</evidence>
<protein>
    <submittedName>
        <fullName evidence="8">Efflux RND transporter periplasmic adaptor subunit</fullName>
    </submittedName>
</protein>
<comment type="caution">
    <text evidence="8">The sequence shown here is derived from an EMBL/GenBank/DDBJ whole genome shotgun (WGS) entry which is preliminary data.</text>
</comment>
<evidence type="ECO:0000259" key="7">
    <source>
        <dbReference type="Pfam" id="PF25967"/>
    </source>
</evidence>
<dbReference type="InterPro" id="IPR058626">
    <property type="entry name" value="MdtA-like_b-barrel"/>
</dbReference>
<dbReference type="InterPro" id="IPR058625">
    <property type="entry name" value="MdtA-like_BSH"/>
</dbReference>
<gene>
    <name evidence="8" type="ORF">ACFPP7_06975</name>
</gene>
<evidence type="ECO:0000259" key="6">
    <source>
        <dbReference type="Pfam" id="PF25944"/>
    </source>
</evidence>
<feature type="domain" description="Multidrug resistance protein MdtA-like C-terminal permuted SH3" evidence="7">
    <location>
        <begin position="323"/>
        <end position="381"/>
    </location>
</feature>
<dbReference type="Gene3D" id="1.10.287.470">
    <property type="entry name" value="Helix hairpin bin"/>
    <property type="match status" value="1"/>
</dbReference>
<keyword evidence="3" id="KW-0175">Coiled coil</keyword>
<dbReference type="Pfam" id="PF25967">
    <property type="entry name" value="RND-MFP_C"/>
    <property type="match status" value="1"/>
</dbReference>
<comment type="subcellular location">
    <subcellularLocation>
        <location evidence="1">Cell envelope</location>
    </subcellularLocation>
</comment>
<keyword evidence="9" id="KW-1185">Reference proteome</keyword>
<dbReference type="Pfam" id="PF25944">
    <property type="entry name" value="Beta-barrel_RND"/>
    <property type="match status" value="1"/>
</dbReference>
<dbReference type="SUPFAM" id="SSF111369">
    <property type="entry name" value="HlyD-like secretion proteins"/>
    <property type="match status" value="1"/>
</dbReference>